<feature type="compositionally biased region" description="Polar residues" evidence="5">
    <location>
        <begin position="37"/>
        <end position="57"/>
    </location>
</feature>
<dbReference type="GO" id="GO:0000981">
    <property type="term" value="F:DNA-binding transcription factor activity, RNA polymerase II-specific"/>
    <property type="evidence" value="ECO:0007669"/>
    <property type="project" value="InterPro"/>
</dbReference>
<evidence type="ECO:0000313" key="8">
    <source>
        <dbReference type="Proteomes" id="UP001314229"/>
    </source>
</evidence>
<evidence type="ECO:0000259" key="6">
    <source>
        <dbReference type="PROSITE" id="PS50888"/>
    </source>
</evidence>
<comment type="caution">
    <text evidence="7">The sequence shown here is derived from an EMBL/GenBank/DDBJ whole genome shotgun (WGS) entry which is preliminary data.</text>
</comment>
<keyword evidence="3" id="KW-0804">Transcription</keyword>
<organism evidence="7 8">
    <name type="scientific">Scomber scombrus</name>
    <name type="common">Atlantic mackerel</name>
    <name type="synonym">Scomber vernalis</name>
    <dbReference type="NCBI Taxonomy" id="13677"/>
    <lineage>
        <taxon>Eukaryota</taxon>
        <taxon>Metazoa</taxon>
        <taxon>Chordata</taxon>
        <taxon>Craniata</taxon>
        <taxon>Vertebrata</taxon>
        <taxon>Euteleostomi</taxon>
        <taxon>Actinopterygii</taxon>
        <taxon>Neopterygii</taxon>
        <taxon>Teleostei</taxon>
        <taxon>Neoteleostei</taxon>
        <taxon>Acanthomorphata</taxon>
        <taxon>Pelagiaria</taxon>
        <taxon>Scombriformes</taxon>
        <taxon>Scombridae</taxon>
        <taxon>Scomber</taxon>
    </lineage>
</organism>
<feature type="compositionally biased region" description="Polar residues" evidence="5">
    <location>
        <begin position="1"/>
        <end position="11"/>
    </location>
</feature>
<feature type="compositionally biased region" description="Gly residues" evidence="5">
    <location>
        <begin position="221"/>
        <end position="231"/>
    </location>
</feature>
<dbReference type="PROSITE" id="PS50888">
    <property type="entry name" value="BHLH"/>
    <property type="match status" value="1"/>
</dbReference>
<evidence type="ECO:0000256" key="3">
    <source>
        <dbReference type="ARBA" id="ARBA00023163"/>
    </source>
</evidence>
<keyword evidence="8" id="KW-1185">Reference proteome</keyword>
<dbReference type="InterPro" id="IPR040238">
    <property type="entry name" value="TAL-like"/>
</dbReference>
<dbReference type="AlphaFoldDB" id="A0AAV1N275"/>
<sequence length="467" mass="49329">MMEKLNPTNLPASPPNLPRPSSTSSSSASSPSCASVEQHSPLQNQTAASSDAINSPHPSKKTGHKGDNDVPAASSIQSPIATTTVLTNHHADTDAAPEPIVMEMKQEEEKHAGPTTTNATPVASATRSPTLSSPPPLLPAPAKTSPCPLPRPASIASFPLSSSSSPLPPHIPVISLGHSKPPLPLPTTPLTALHPIPNLLHGPHVDFRRSQLNCLPVASPGGPGGSGGPGGPSAPSPGPLLPQQYLPAHAFFTSSYLGPSGVNYGVIANNRIKRRPSSHFEMEINECPPQKLARRVFTNSRERWRQQNVNGAFSELRKLIPTHPPDKKLSKNEILRLAVKYINFLVTLLNDQAQDKSIDSVEDEAEEDSTTAGLDSNKLNPLFRCDTPSPSHTAPPSSAHSTLAIAHRDRDSTDSVIALANSPATSSCYGDTDSEESFGAKTSIVTHGILGKVKGQIRMVAATNDER</sequence>
<gene>
    <name evidence="7" type="ORF">FSCOSCO3_A017357</name>
</gene>
<dbReference type="Proteomes" id="UP001314229">
    <property type="component" value="Unassembled WGS sequence"/>
</dbReference>
<keyword evidence="1" id="KW-0805">Transcription regulation</keyword>
<feature type="compositionally biased region" description="Acidic residues" evidence="5">
    <location>
        <begin position="360"/>
        <end position="369"/>
    </location>
</feature>
<name>A0AAV1N275_SCOSC</name>
<evidence type="ECO:0000256" key="2">
    <source>
        <dbReference type="ARBA" id="ARBA00023125"/>
    </source>
</evidence>
<dbReference type="CDD" id="cd19705">
    <property type="entry name" value="bHLH_TS_LYL1"/>
    <property type="match status" value="1"/>
</dbReference>
<dbReference type="InterPro" id="IPR036638">
    <property type="entry name" value="HLH_DNA-bd_sf"/>
</dbReference>
<feature type="region of interest" description="Disordered" evidence="5">
    <location>
        <begin position="1"/>
        <end position="81"/>
    </location>
</feature>
<dbReference type="SUPFAM" id="SSF47459">
    <property type="entry name" value="HLH, helix-loop-helix DNA-binding domain"/>
    <property type="match status" value="1"/>
</dbReference>
<proteinExistence type="predicted"/>
<dbReference type="PANTHER" id="PTHR13864">
    <property type="entry name" value="T-CELL ACUTE LYMPHOCYTIC LEUKEMIA/STEM CELL LEUKEMIA-RELATED"/>
    <property type="match status" value="1"/>
</dbReference>
<keyword evidence="2" id="KW-0238">DNA-binding</keyword>
<dbReference type="Pfam" id="PF00010">
    <property type="entry name" value="HLH"/>
    <property type="match status" value="1"/>
</dbReference>
<dbReference type="EMBL" id="CAWUFR010000013">
    <property type="protein sequence ID" value="CAK6953469.1"/>
    <property type="molecule type" value="Genomic_DNA"/>
</dbReference>
<dbReference type="SMART" id="SM00353">
    <property type="entry name" value="HLH"/>
    <property type="match status" value="1"/>
</dbReference>
<reference evidence="7 8" key="1">
    <citation type="submission" date="2024-01" db="EMBL/GenBank/DDBJ databases">
        <authorList>
            <person name="Alioto T."/>
            <person name="Alioto T."/>
            <person name="Gomez Garrido J."/>
        </authorList>
    </citation>
    <scope>NUCLEOTIDE SEQUENCE [LARGE SCALE GENOMIC DNA]</scope>
</reference>
<feature type="region of interest" description="Disordered" evidence="5">
    <location>
        <begin position="215"/>
        <end position="240"/>
    </location>
</feature>
<feature type="region of interest" description="Disordered" evidence="5">
    <location>
        <begin position="359"/>
        <end position="381"/>
    </location>
</feature>
<feature type="compositionally biased region" description="Low complexity" evidence="5">
    <location>
        <begin position="19"/>
        <end position="35"/>
    </location>
</feature>
<protein>
    <recommendedName>
        <fullName evidence="4">Stem cell protein</fullName>
    </recommendedName>
</protein>
<dbReference type="FunFam" id="4.10.280.10:FF:000015">
    <property type="entry name" value="T-cell acute lymphocytic leukemia 1"/>
    <property type="match status" value="1"/>
</dbReference>
<dbReference type="GO" id="GO:0000978">
    <property type="term" value="F:RNA polymerase II cis-regulatory region sequence-specific DNA binding"/>
    <property type="evidence" value="ECO:0007669"/>
    <property type="project" value="TreeGrafter"/>
</dbReference>
<evidence type="ECO:0000256" key="1">
    <source>
        <dbReference type="ARBA" id="ARBA00023015"/>
    </source>
</evidence>
<evidence type="ECO:0000256" key="5">
    <source>
        <dbReference type="SAM" id="MobiDB-lite"/>
    </source>
</evidence>
<feature type="domain" description="BHLH" evidence="6">
    <location>
        <begin position="293"/>
        <end position="345"/>
    </location>
</feature>
<evidence type="ECO:0000313" key="7">
    <source>
        <dbReference type="EMBL" id="CAK6953469.1"/>
    </source>
</evidence>
<feature type="compositionally biased region" description="Polar residues" evidence="5">
    <location>
        <begin position="370"/>
        <end position="379"/>
    </location>
</feature>
<dbReference type="PANTHER" id="PTHR13864:SF25">
    <property type="entry name" value="PROTEIN LYL-1-LIKE ISOFORM X1-RELATED"/>
    <property type="match status" value="1"/>
</dbReference>
<feature type="region of interest" description="Disordered" evidence="5">
    <location>
        <begin position="106"/>
        <end position="136"/>
    </location>
</feature>
<dbReference type="GO" id="GO:0046983">
    <property type="term" value="F:protein dimerization activity"/>
    <property type="evidence" value="ECO:0007669"/>
    <property type="project" value="InterPro"/>
</dbReference>
<dbReference type="InterPro" id="IPR011598">
    <property type="entry name" value="bHLH_dom"/>
</dbReference>
<dbReference type="Gene3D" id="4.10.280.10">
    <property type="entry name" value="Helix-loop-helix DNA-binding domain"/>
    <property type="match status" value="1"/>
</dbReference>
<evidence type="ECO:0000256" key="4">
    <source>
        <dbReference type="ARBA" id="ARBA00075195"/>
    </source>
</evidence>
<accession>A0AAV1N275</accession>